<dbReference type="Proteomes" id="UP000319836">
    <property type="component" value="Unassembled WGS sequence"/>
</dbReference>
<accession>A0A538U317</accession>
<comment type="caution">
    <text evidence="2">The sequence shown here is derived from an EMBL/GenBank/DDBJ whole genome shotgun (WGS) entry which is preliminary data.</text>
</comment>
<name>A0A538U317_UNCEI</name>
<evidence type="ECO:0000259" key="1">
    <source>
        <dbReference type="Pfam" id="PF01370"/>
    </source>
</evidence>
<sequence>MRFLILGGTLFLGRHVVEAALARDHDVTLFNRGRSNPALFPRVERLRGDRDGDLKALEGRRWDAVIDPSGYLPRVVRAGCELLENAVAHYTFISSINAYAERTKAGLDEDDELAELPEGAPEEVTGDTYGPYKALCEREVREAFAGRSAIVRAGLIYGPYDQTYRSSYWPLRLAEGGDVLAPGRGDRPLQLVDVRDLADWLVMLAEARTDGVFNGTGPETPLTMEAYLETCRDVAGTNANFVWVDEAFLLEQKVGPYSEMPLWVPEEFHAFEDVDVSRAIAAGLPYRRLEESVRDTLAWTRAEGPRVVDPMKLGVKIPRALSRERETELLAKWRQRAVA</sequence>
<organism evidence="2 3">
    <name type="scientific">Eiseniibacteriota bacterium</name>
    <dbReference type="NCBI Taxonomy" id="2212470"/>
    <lineage>
        <taxon>Bacteria</taxon>
        <taxon>Candidatus Eiseniibacteriota</taxon>
    </lineage>
</organism>
<gene>
    <name evidence="2" type="ORF">E6K80_09390</name>
</gene>
<evidence type="ECO:0000313" key="3">
    <source>
        <dbReference type="Proteomes" id="UP000319836"/>
    </source>
</evidence>
<dbReference type="SUPFAM" id="SSF51735">
    <property type="entry name" value="NAD(P)-binding Rossmann-fold domains"/>
    <property type="match status" value="1"/>
</dbReference>
<dbReference type="AlphaFoldDB" id="A0A538U317"/>
<dbReference type="InterPro" id="IPR036291">
    <property type="entry name" value="NAD(P)-bd_dom_sf"/>
</dbReference>
<dbReference type="InterPro" id="IPR001509">
    <property type="entry name" value="Epimerase_deHydtase"/>
</dbReference>
<evidence type="ECO:0000313" key="2">
    <source>
        <dbReference type="EMBL" id="TMQ70159.1"/>
    </source>
</evidence>
<dbReference type="PANTHER" id="PTHR43245:SF13">
    <property type="entry name" value="UDP-D-APIOSE_UDP-D-XYLOSE SYNTHASE 2"/>
    <property type="match status" value="1"/>
</dbReference>
<dbReference type="PANTHER" id="PTHR43245">
    <property type="entry name" value="BIFUNCTIONAL POLYMYXIN RESISTANCE PROTEIN ARNA"/>
    <property type="match status" value="1"/>
</dbReference>
<dbReference type="InterPro" id="IPR050177">
    <property type="entry name" value="Lipid_A_modif_metabolic_enz"/>
</dbReference>
<protein>
    <submittedName>
        <fullName evidence="2">Epimerase</fullName>
    </submittedName>
</protein>
<dbReference type="EMBL" id="VBPA01000230">
    <property type="protein sequence ID" value="TMQ70159.1"/>
    <property type="molecule type" value="Genomic_DNA"/>
</dbReference>
<feature type="domain" description="NAD-dependent epimerase/dehydratase" evidence="1">
    <location>
        <begin position="84"/>
        <end position="209"/>
    </location>
</feature>
<dbReference type="Pfam" id="PF01370">
    <property type="entry name" value="Epimerase"/>
    <property type="match status" value="1"/>
</dbReference>
<reference evidence="2 3" key="1">
    <citation type="journal article" date="2019" name="Nat. Microbiol.">
        <title>Mediterranean grassland soil C-N compound turnover is dependent on rainfall and depth, and is mediated by genomically divergent microorganisms.</title>
        <authorList>
            <person name="Diamond S."/>
            <person name="Andeer P.F."/>
            <person name="Li Z."/>
            <person name="Crits-Christoph A."/>
            <person name="Burstein D."/>
            <person name="Anantharaman K."/>
            <person name="Lane K.R."/>
            <person name="Thomas B.C."/>
            <person name="Pan C."/>
            <person name="Northen T.R."/>
            <person name="Banfield J.F."/>
        </authorList>
    </citation>
    <scope>NUCLEOTIDE SEQUENCE [LARGE SCALE GENOMIC DNA]</scope>
    <source>
        <strain evidence="2">WS_10</strain>
    </source>
</reference>
<proteinExistence type="predicted"/>
<dbReference type="Gene3D" id="3.40.50.720">
    <property type="entry name" value="NAD(P)-binding Rossmann-like Domain"/>
    <property type="match status" value="1"/>
</dbReference>